<accession>A0A679HYS1</accession>
<dbReference type="GO" id="GO:0055085">
    <property type="term" value="P:transmembrane transport"/>
    <property type="evidence" value="ECO:0007669"/>
    <property type="project" value="InterPro"/>
</dbReference>
<dbReference type="PANTHER" id="PTHR33529">
    <property type="entry name" value="SLR0882 PROTEIN-RELATED"/>
    <property type="match status" value="1"/>
</dbReference>
<dbReference type="GO" id="GO:0015920">
    <property type="term" value="P:lipopolysaccharide transport"/>
    <property type="evidence" value="ECO:0007669"/>
    <property type="project" value="TreeGrafter"/>
</dbReference>
<dbReference type="PANTHER" id="PTHR33529:SF2">
    <property type="entry name" value="LIPOPOLYSACCHARIDE EXPORT SYSTEM PERMEASE PROTEIN LPTG"/>
    <property type="match status" value="1"/>
</dbReference>
<dbReference type="OrthoDB" id="9776227at2"/>
<evidence type="ECO:0000313" key="7">
    <source>
        <dbReference type="Proteomes" id="UP000463961"/>
    </source>
</evidence>
<evidence type="ECO:0000256" key="4">
    <source>
        <dbReference type="ARBA" id="ARBA00022989"/>
    </source>
</evidence>
<dbReference type="RefSeq" id="WP_162049190.1">
    <property type="nucleotide sequence ID" value="NZ_AP019011.1"/>
</dbReference>
<dbReference type="GO" id="GO:0043190">
    <property type="term" value="C:ATP-binding cassette (ABC) transporter complex"/>
    <property type="evidence" value="ECO:0007669"/>
    <property type="project" value="InterPro"/>
</dbReference>
<dbReference type="Proteomes" id="UP000463961">
    <property type="component" value="Chromosome"/>
</dbReference>
<dbReference type="NCBIfam" id="TIGR04408">
    <property type="entry name" value="LptG_lptG"/>
    <property type="match status" value="1"/>
</dbReference>
<keyword evidence="2" id="KW-1003">Cell membrane</keyword>
<name>A0A679HYS1_9RHOO</name>
<keyword evidence="7" id="KW-1185">Reference proteome</keyword>
<keyword evidence="5" id="KW-0472">Membrane</keyword>
<dbReference type="EMBL" id="AP022345">
    <property type="protein sequence ID" value="BBU67838.1"/>
    <property type="molecule type" value="Genomic_DNA"/>
</dbReference>
<sequence length="356" mass="40014">MIYRKYVGREVLLATLLILGAFMVLFAFFDLMGELGKLGEGGYKLHEAIVYVALIQPGRIYELMPICVLIGTLYALSNLARHSEINVLRVSGVSSTELLTTLMRVGFWLVLTTFVLGEFIVAPAEQKAQEWRVKAMSGTITQGLQSGVWVKDDKTFANINALRPDGRLESVRIYQFRKDMTLDRVSYAKTATFQAPDTWMLNDVTETLLEGQRVRQVQLPSKAWQSAITPDVLQVLLVRPHLMSIYELYTYIQHLKRNGLGSDTYVIAIWKKVFYPLSILVMMALALPFAYRHDRVGGVSLRIFAGVMIGALFYMLNGLVSSLGAINNWSPFVTAAMPMILFMGAAITLLKRAEKR</sequence>
<evidence type="ECO:0000256" key="5">
    <source>
        <dbReference type="ARBA" id="ARBA00023136"/>
    </source>
</evidence>
<proteinExistence type="predicted"/>
<dbReference type="Pfam" id="PF03739">
    <property type="entry name" value="LptF_LptG"/>
    <property type="match status" value="1"/>
</dbReference>
<dbReference type="InterPro" id="IPR030923">
    <property type="entry name" value="LptG"/>
</dbReference>
<organism evidence="6 7">
    <name type="scientific">Fluviibacter phosphoraccumulans</name>
    <dbReference type="NCBI Taxonomy" id="1751046"/>
    <lineage>
        <taxon>Bacteria</taxon>
        <taxon>Pseudomonadati</taxon>
        <taxon>Pseudomonadota</taxon>
        <taxon>Betaproteobacteria</taxon>
        <taxon>Rhodocyclales</taxon>
        <taxon>Fluviibacteraceae</taxon>
        <taxon>Fluviibacter</taxon>
    </lineage>
</organism>
<keyword evidence="3" id="KW-0812">Transmembrane</keyword>
<evidence type="ECO:0000256" key="1">
    <source>
        <dbReference type="ARBA" id="ARBA00004651"/>
    </source>
</evidence>
<evidence type="ECO:0000313" key="6">
    <source>
        <dbReference type="EMBL" id="BBU67838.1"/>
    </source>
</evidence>
<reference evidence="7" key="1">
    <citation type="submission" date="2020-01" db="EMBL/GenBank/DDBJ databases">
        <title>Phosphoaccumulans saitamaens gen. nov., sp. nov., a polyphosphate accumulating bacterium isolated from surface river water.</title>
        <authorList>
            <person name="Watanabe K."/>
            <person name="Suda W."/>
        </authorList>
    </citation>
    <scope>NUCLEOTIDE SEQUENCE [LARGE SCALE GENOMIC DNA]</scope>
    <source>
        <strain evidence="7">ICHIAU1</strain>
    </source>
</reference>
<keyword evidence="4" id="KW-1133">Transmembrane helix</keyword>
<protein>
    <submittedName>
        <fullName evidence="6">LPS export ABC transporter permease LptG</fullName>
    </submittedName>
</protein>
<dbReference type="InterPro" id="IPR005495">
    <property type="entry name" value="LptG/LptF_permease"/>
</dbReference>
<evidence type="ECO:0000256" key="3">
    <source>
        <dbReference type="ARBA" id="ARBA00022692"/>
    </source>
</evidence>
<dbReference type="AlphaFoldDB" id="A0A679HYS1"/>
<gene>
    <name evidence="6" type="ORF">ICHIAU1_01210</name>
</gene>
<comment type="subcellular location">
    <subcellularLocation>
        <location evidence="1">Cell membrane</location>
        <topology evidence="1">Multi-pass membrane protein</topology>
    </subcellularLocation>
</comment>
<evidence type="ECO:0000256" key="2">
    <source>
        <dbReference type="ARBA" id="ARBA00022475"/>
    </source>
</evidence>